<keyword evidence="4 7" id="KW-0812">Transmembrane</keyword>
<keyword evidence="6 7" id="KW-0472">Membrane</keyword>
<dbReference type="GO" id="GO:0005886">
    <property type="term" value="C:plasma membrane"/>
    <property type="evidence" value="ECO:0007669"/>
    <property type="project" value="UniProtKB-SubCell"/>
</dbReference>
<feature type="transmembrane region" description="Helical" evidence="7">
    <location>
        <begin position="118"/>
        <end position="137"/>
    </location>
</feature>
<dbReference type="PANTHER" id="PTHR43386">
    <property type="entry name" value="OLIGOPEPTIDE TRANSPORT SYSTEM PERMEASE PROTEIN APPC"/>
    <property type="match status" value="1"/>
</dbReference>
<dbReference type="OrthoDB" id="9783218at2"/>
<dbReference type="STRING" id="545694.TREPR_1784"/>
<evidence type="ECO:0000256" key="1">
    <source>
        <dbReference type="ARBA" id="ARBA00004651"/>
    </source>
</evidence>
<dbReference type="Gene3D" id="1.10.3720.10">
    <property type="entry name" value="MetI-like"/>
    <property type="match status" value="1"/>
</dbReference>
<keyword evidence="2 7" id="KW-0813">Transport</keyword>
<gene>
    <name evidence="10" type="ordered locus">TREPR_1784</name>
</gene>
<accession>F5YM06</accession>
<evidence type="ECO:0000256" key="7">
    <source>
        <dbReference type="RuleBase" id="RU363032"/>
    </source>
</evidence>
<dbReference type="InterPro" id="IPR050366">
    <property type="entry name" value="BP-dependent_transpt_permease"/>
</dbReference>
<feature type="transmembrane region" description="Helical" evidence="7">
    <location>
        <begin position="47"/>
        <end position="69"/>
    </location>
</feature>
<dbReference type="AlphaFoldDB" id="F5YM06"/>
<feature type="transmembrane region" description="Helical" evidence="7">
    <location>
        <begin position="89"/>
        <end position="106"/>
    </location>
</feature>
<dbReference type="Pfam" id="PF12911">
    <property type="entry name" value="OppC_N"/>
    <property type="match status" value="1"/>
</dbReference>
<evidence type="ECO:0000259" key="9">
    <source>
        <dbReference type="PROSITE" id="PS50928"/>
    </source>
</evidence>
<evidence type="ECO:0000256" key="8">
    <source>
        <dbReference type="SAM" id="MobiDB-lite"/>
    </source>
</evidence>
<keyword evidence="3" id="KW-1003">Cell membrane</keyword>
<sequence>MPNSEFELQKPLPSQRATGDAPDFSEDSYEKLPKPKSIFYTFFRHKLGVAGFIGVLVILLVALLAPAITPLPQGYGAYEDVVKSPGGKYAFGTDAMGLDVFSEVIWGARTSIRVGIMVALYSSLIGVPLGLLAGYFGGKLDGLIMAVTDLFLTLPMLPLMIIMAAIMGASISNVAFVIGILSWPRIAKVTRASALEVMGMQYIEAAKCLGIPTRVIITKHVMLYAGSFILVEMTMLMATAILTESGISFLGLGDPLAWSWGKILQNAQLNGIFVKAWWCSLFPSIAIIFFVLSFSFLGIGFREALNPKLREM</sequence>
<reference evidence="10 11" key="2">
    <citation type="journal article" date="2011" name="ISME J.">
        <title>RNA-seq reveals cooperative metabolic interactions between two termite-gut spirochete species in co-culture.</title>
        <authorList>
            <person name="Rosenthal A.Z."/>
            <person name="Matson E.G."/>
            <person name="Eldar A."/>
            <person name="Leadbetter J.R."/>
        </authorList>
    </citation>
    <scope>NUCLEOTIDE SEQUENCE [LARGE SCALE GENOMIC DNA]</scope>
    <source>
        <strain evidence="11">ATCC BAA-887 / DSM 12427 / ZAS-2</strain>
    </source>
</reference>
<dbReference type="KEGG" id="tpi:TREPR_1784"/>
<dbReference type="RefSeq" id="WP_015708347.1">
    <property type="nucleotide sequence ID" value="NC_015578.1"/>
</dbReference>
<keyword evidence="11" id="KW-1185">Reference proteome</keyword>
<dbReference type="EMBL" id="CP001843">
    <property type="protein sequence ID" value="AEF83953.1"/>
    <property type="molecule type" value="Genomic_DNA"/>
</dbReference>
<dbReference type="SUPFAM" id="SSF161098">
    <property type="entry name" value="MetI-like"/>
    <property type="match status" value="1"/>
</dbReference>
<evidence type="ECO:0000256" key="5">
    <source>
        <dbReference type="ARBA" id="ARBA00022989"/>
    </source>
</evidence>
<protein>
    <submittedName>
        <fullName evidence="10">Oligopeptide transport system permease protein AppC</fullName>
    </submittedName>
</protein>
<comment type="subcellular location">
    <subcellularLocation>
        <location evidence="1 7">Cell membrane</location>
        <topology evidence="1 7">Multi-pass membrane protein</topology>
    </subcellularLocation>
</comment>
<dbReference type="InterPro" id="IPR000515">
    <property type="entry name" value="MetI-like"/>
</dbReference>
<evidence type="ECO:0000256" key="3">
    <source>
        <dbReference type="ARBA" id="ARBA00022475"/>
    </source>
</evidence>
<dbReference type="InterPro" id="IPR035906">
    <property type="entry name" value="MetI-like_sf"/>
</dbReference>
<dbReference type="Pfam" id="PF00528">
    <property type="entry name" value="BPD_transp_1"/>
    <property type="match status" value="1"/>
</dbReference>
<dbReference type="GO" id="GO:0055085">
    <property type="term" value="P:transmembrane transport"/>
    <property type="evidence" value="ECO:0007669"/>
    <property type="project" value="InterPro"/>
</dbReference>
<reference evidence="11" key="1">
    <citation type="submission" date="2009-12" db="EMBL/GenBank/DDBJ databases">
        <title>Complete sequence of Treponema primitia strain ZAS-2.</title>
        <authorList>
            <person name="Tetu S.G."/>
            <person name="Matson E."/>
            <person name="Ren Q."/>
            <person name="Seshadri R."/>
            <person name="Elbourne L."/>
            <person name="Hassan K.A."/>
            <person name="Durkin A."/>
            <person name="Radune D."/>
            <person name="Mohamoud Y."/>
            <person name="Shay R."/>
            <person name="Jin S."/>
            <person name="Zhang X."/>
            <person name="Lucey K."/>
            <person name="Ballor N.R."/>
            <person name="Ottesen E."/>
            <person name="Rosenthal R."/>
            <person name="Allen A."/>
            <person name="Leadbetter J.R."/>
            <person name="Paulsen I.T."/>
        </authorList>
    </citation>
    <scope>NUCLEOTIDE SEQUENCE [LARGE SCALE GENOMIC DNA]</scope>
    <source>
        <strain evidence="11">ATCC BAA-887 / DSM 12427 / ZAS-2</strain>
    </source>
</reference>
<evidence type="ECO:0000313" key="10">
    <source>
        <dbReference type="EMBL" id="AEF83953.1"/>
    </source>
</evidence>
<feature type="transmembrane region" description="Helical" evidence="7">
    <location>
        <begin position="157"/>
        <end position="181"/>
    </location>
</feature>
<keyword evidence="5 7" id="KW-1133">Transmembrane helix</keyword>
<feature type="domain" description="ABC transmembrane type-1" evidence="9">
    <location>
        <begin position="108"/>
        <end position="298"/>
    </location>
</feature>
<feature type="transmembrane region" description="Helical" evidence="7">
    <location>
        <begin position="281"/>
        <end position="301"/>
    </location>
</feature>
<organism evidence="10 11">
    <name type="scientific">Treponema primitia (strain ATCC BAA-887 / DSM 12427 / ZAS-2)</name>
    <dbReference type="NCBI Taxonomy" id="545694"/>
    <lineage>
        <taxon>Bacteria</taxon>
        <taxon>Pseudomonadati</taxon>
        <taxon>Spirochaetota</taxon>
        <taxon>Spirochaetia</taxon>
        <taxon>Spirochaetales</taxon>
        <taxon>Treponemataceae</taxon>
        <taxon>Treponema</taxon>
    </lineage>
</organism>
<dbReference type="CDD" id="cd06261">
    <property type="entry name" value="TM_PBP2"/>
    <property type="match status" value="1"/>
</dbReference>
<dbReference type="InterPro" id="IPR025966">
    <property type="entry name" value="OppC_N"/>
</dbReference>
<dbReference type="PROSITE" id="PS50928">
    <property type="entry name" value="ABC_TM1"/>
    <property type="match status" value="1"/>
</dbReference>
<dbReference type="PANTHER" id="PTHR43386:SF1">
    <property type="entry name" value="D,D-DIPEPTIDE TRANSPORT SYSTEM PERMEASE PROTEIN DDPC-RELATED"/>
    <property type="match status" value="1"/>
</dbReference>
<comment type="similarity">
    <text evidence="7">Belongs to the binding-protein-dependent transport system permease family.</text>
</comment>
<evidence type="ECO:0000256" key="6">
    <source>
        <dbReference type="ARBA" id="ARBA00023136"/>
    </source>
</evidence>
<feature type="region of interest" description="Disordered" evidence="8">
    <location>
        <begin position="1"/>
        <end position="28"/>
    </location>
</feature>
<evidence type="ECO:0000256" key="2">
    <source>
        <dbReference type="ARBA" id="ARBA00022448"/>
    </source>
</evidence>
<evidence type="ECO:0000256" key="4">
    <source>
        <dbReference type="ARBA" id="ARBA00022692"/>
    </source>
</evidence>
<proteinExistence type="inferred from homology"/>
<dbReference type="Proteomes" id="UP000009223">
    <property type="component" value="Chromosome"/>
</dbReference>
<name>F5YM06_TREPZ</name>
<dbReference type="HOGENOM" id="CLU_028518_8_0_12"/>
<dbReference type="eggNOG" id="COG1173">
    <property type="taxonomic scope" value="Bacteria"/>
</dbReference>
<feature type="transmembrane region" description="Helical" evidence="7">
    <location>
        <begin position="221"/>
        <end position="242"/>
    </location>
</feature>
<evidence type="ECO:0000313" key="11">
    <source>
        <dbReference type="Proteomes" id="UP000009223"/>
    </source>
</evidence>